<evidence type="ECO:0000313" key="2">
    <source>
        <dbReference type="EMBL" id="KDO36484.1"/>
    </source>
</evidence>
<keyword evidence="3" id="KW-1185">Reference proteome</keyword>
<dbReference type="EMBL" id="KK794221">
    <property type="protein sequence ID" value="KDO36484.1"/>
    <property type="molecule type" value="Genomic_DNA"/>
</dbReference>
<feature type="compositionally biased region" description="Acidic residues" evidence="1">
    <location>
        <begin position="1"/>
        <end position="11"/>
    </location>
</feature>
<accession>A0A067D0I3</accession>
<evidence type="ECO:0000256" key="1">
    <source>
        <dbReference type="SAM" id="MobiDB-lite"/>
    </source>
</evidence>
<organism evidence="2 3">
    <name type="scientific">Citrus sinensis</name>
    <name type="common">Sweet orange</name>
    <name type="synonym">Citrus aurantium var. sinensis</name>
    <dbReference type="NCBI Taxonomy" id="2711"/>
    <lineage>
        <taxon>Eukaryota</taxon>
        <taxon>Viridiplantae</taxon>
        <taxon>Streptophyta</taxon>
        <taxon>Embryophyta</taxon>
        <taxon>Tracheophyta</taxon>
        <taxon>Spermatophyta</taxon>
        <taxon>Magnoliopsida</taxon>
        <taxon>eudicotyledons</taxon>
        <taxon>Gunneridae</taxon>
        <taxon>Pentapetalae</taxon>
        <taxon>rosids</taxon>
        <taxon>malvids</taxon>
        <taxon>Sapindales</taxon>
        <taxon>Rutaceae</taxon>
        <taxon>Aurantioideae</taxon>
        <taxon>Citrus</taxon>
    </lineage>
</organism>
<gene>
    <name evidence="2" type="ORF">CISIN_1g033933mg</name>
</gene>
<sequence length="108" mass="11917">MGDGDAMEVEVEATATPSSSSPLDLHSLCSEVKELMEIHRSGIEDEPNTVSSDSENLLKEYAHDFESKVKEIITEYADVSFLGIEDLGEENLFHPFKTTHFLNISAAV</sequence>
<reference evidence="2 3" key="1">
    <citation type="submission" date="2014-04" db="EMBL/GenBank/DDBJ databases">
        <authorList>
            <consortium name="International Citrus Genome Consortium"/>
            <person name="Gmitter F."/>
            <person name="Chen C."/>
            <person name="Farmerie W."/>
            <person name="Harkins T."/>
            <person name="Desany B."/>
            <person name="Mohiuddin M."/>
            <person name="Kodira C."/>
            <person name="Borodovsky M."/>
            <person name="Lomsadze A."/>
            <person name="Burns P."/>
            <person name="Jenkins J."/>
            <person name="Prochnik S."/>
            <person name="Shu S."/>
            <person name="Chapman J."/>
            <person name="Pitluck S."/>
            <person name="Schmutz J."/>
            <person name="Rokhsar D."/>
        </authorList>
    </citation>
    <scope>NUCLEOTIDE SEQUENCE</scope>
</reference>
<dbReference type="SMR" id="A0A067D0I3"/>
<dbReference type="Proteomes" id="UP000027120">
    <property type="component" value="Unassembled WGS sequence"/>
</dbReference>
<dbReference type="AlphaFoldDB" id="A0A067D0I3"/>
<protein>
    <submittedName>
        <fullName evidence="2">Uncharacterized protein</fullName>
    </submittedName>
</protein>
<feature type="region of interest" description="Disordered" evidence="1">
    <location>
        <begin position="1"/>
        <end position="23"/>
    </location>
</feature>
<proteinExistence type="predicted"/>
<name>A0A067D0I3_CITSI</name>
<evidence type="ECO:0000313" key="3">
    <source>
        <dbReference type="Proteomes" id="UP000027120"/>
    </source>
</evidence>